<proteinExistence type="predicted"/>
<reference evidence="2 3" key="1">
    <citation type="submission" date="2019-05" db="EMBL/GenBank/DDBJ databases">
        <title>Another draft genome of Portunus trituberculatus and its Hox gene families provides insights of decapod evolution.</title>
        <authorList>
            <person name="Jeong J.-H."/>
            <person name="Song I."/>
            <person name="Kim S."/>
            <person name="Choi T."/>
            <person name="Kim D."/>
            <person name="Ryu S."/>
            <person name="Kim W."/>
        </authorList>
    </citation>
    <scope>NUCLEOTIDE SEQUENCE [LARGE SCALE GENOMIC DNA]</scope>
    <source>
        <tissue evidence="2">Muscle</tissue>
    </source>
</reference>
<feature type="region of interest" description="Disordered" evidence="1">
    <location>
        <begin position="1"/>
        <end position="31"/>
    </location>
</feature>
<keyword evidence="3" id="KW-1185">Reference proteome</keyword>
<name>A0A5B7D292_PORTR</name>
<accession>A0A5B7D292</accession>
<feature type="compositionally biased region" description="Basic and acidic residues" evidence="1">
    <location>
        <begin position="1"/>
        <end position="25"/>
    </location>
</feature>
<sequence>MKDELREGRVEGSKEGLEKKGHRSVDTVLGAESPTVTHLQENIQRSKCIFQLSLHTLRHQQGLKSCGTKVWSSQNAHTYIQKGGGDALPRDGPSGRVSPPGHHGPALMDGAGRRGTRGKGL</sequence>
<evidence type="ECO:0000313" key="3">
    <source>
        <dbReference type="Proteomes" id="UP000324222"/>
    </source>
</evidence>
<feature type="region of interest" description="Disordered" evidence="1">
    <location>
        <begin position="80"/>
        <end position="121"/>
    </location>
</feature>
<dbReference type="AlphaFoldDB" id="A0A5B7D292"/>
<dbReference type="Proteomes" id="UP000324222">
    <property type="component" value="Unassembled WGS sequence"/>
</dbReference>
<comment type="caution">
    <text evidence="2">The sequence shown here is derived from an EMBL/GenBank/DDBJ whole genome shotgun (WGS) entry which is preliminary data.</text>
</comment>
<evidence type="ECO:0000313" key="2">
    <source>
        <dbReference type="EMBL" id="MPC16172.1"/>
    </source>
</evidence>
<evidence type="ECO:0000256" key="1">
    <source>
        <dbReference type="SAM" id="MobiDB-lite"/>
    </source>
</evidence>
<protein>
    <submittedName>
        <fullName evidence="2">Uncharacterized protein</fullName>
    </submittedName>
</protein>
<organism evidence="2 3">
    <name type="scientific">Portunus trituberculatus</name>
    <name type="common">Swimming crab</name>
    <name type="synonym">Neptunus trituberculatus</name>
    <dbReference type="NCBI Taxonomy" id="210409"/>
    <lineage>
        <taxon>Eukaryota</taxon>
        <taxon>Metazoa</taxon>
        <taxon>Ecdysozoa</taxon>
        <taxon>Arthropoda</taxon>
        <taxon>Crustacea</taxon>
        <taxon>Multicrustacea</taxon>
        <taxon>Malacostraca</taxon>
        <taxon>Eumalacostraca</taxon>
        <taxon>Eucarida</taxon>
        <taxon>Decapoda</taxon>
        <taxon>Pleocyemata</taxon>
        <taxon>Brachyura</taxon>
        <taxon>Eubrachyura</taxon>
        <taxon>Portunoidea</taxon>
        <taxon>Portunidae</taxon>
        <taxon>Portuninae</taxon>
        <taxon>Portunus</taxon>
    </lineage>
</organism>
<dbReference type="EMBL" id="VSRR010000485">
    <property type="protein sequence ID" value="MPC16172.1"/>
    <property type="molecule type" value="Genomic_DNA"/>
</dbReference>
<gene>
    <name evidence="2" type="ORF">E2C01_008992</name>
</gene>